<dbReference type="Gene3D" id="3.30.1240.10">
    <property type="match status" value="1"/>
</dbReference>
<keyword evidence="2" id="KW-1185">Reference proteome</keyword>
<accession>A0ABS4FM01</accession>
<dbReference type="Gene3D" id="3.40.50.1000">
    <property type="entry name" value="HAD superfamily/HAD-like"/>
    <property type="match status" value="1"/>
</dbReference>
<dbReference type="GO" id="GO:0016787">
    <property type="term" value="F:hydrolase activity"/>
    <property type="evidence" value="ECO:0007669"/>
    <property type="project" value="UniProtKB-KW"/>
</dbReference>
<sequence>MIFVFDLDGTICFKGKPVSELILTKLDQLKEQGHEIIFASARPVRDMLPVIHPRFHQHTLIGGNGALVYKKGEALHTGAFHPELRHCLEQLLAEHQATYLIDSDWDYAYTGPLIHPILNNLDTHKLAKHRELQQLKDIVKILILSANDYETLKQKLAEYDIVVHTYTDENLIDISPSGINKWYALQKLGILEQSYIAFGMIVTILQCFSMQNRQSW</sequence>
<proteinExistence type="predicted"/>
<dbReference type="SUPFAM" id="SSF56784">
    <property type="entry name" value="HAD-like"/>
    <property type="match status" value="1"/>
</dbReference>
<dbReference type="InterPro" id="IPR006379">
    <property type="entry name" value="HAD-SF_hydro_IIB"/>
</dbReference>
<evidence type="ECO:0000313" key="2">
    <source>
        <dbReference type="Proteomes" id="UP001519272"/>
    </source>
</evidence>
<dbReference type="PANTHER" id="PTHR10000">
    <property type="entry name" value="PHOSPHOSERINE PHOSPHATASE"/>
    <property type="match status" value="1"/>
</dbReference>
<dbReference type="PANTHER" id="PTHR10000:SF53">
    <property type="entry name" value="5-AMINO-6-(5-PHOSPHO-D-RIBITYLAMINO)URACIL PHOSPHATASE YBJI-RELATED"/>
    <property type="match status" value="1"/>
</dbReference>
<organism evidence="1 2">
    <name type="scientific">Paenibacillus turicensis</name>
    <dbReference type="NCBI Taxonomy" id="160487"/>
    <lineage>
        <taxon>Bacteria</taxon>
        <taxon>Bacillati</taxon>
        <taxon>Bacillota</taxon>
        <taxon>Bacilli</taxon>
        <taxon>Bacillales</taxon>
        <taxon>Paenibacillaceae</taxon>
        <taxon>Paenibacillus</taxon>
    </lineage>
</organism>
<comment type="caution">
    <text evidence="1">The sequence shown here is derived from an EMBL/GenBank/DDBJ whole genome shotgun (WGS) entry which is preliminary data.</text>
</comment>
<dbReference type="Proteomes" id="UP001519272">
    <property type="component" value="Unassembled WGS sequence"/>
</dbReference>
<name>A0ABS4FM01_9BACL</name>
<evidence type="ECO:0000313" key="1">
    <source>
        <dbReference type="EMBL" id="MBP1903605.1"/>
    </source>
</evidence>
<protein>
    <submittedName>
        <fullName evidence="1">HAD superfamily hydrolase (TIGR01484 family)</fullName>
    </submittedName>
</protein>
<dbReference type="EMBL" id="JAGGKG010000001">
    <property type="protein sequence ID" value="MBP1903605.1"/>
    <property type="molecule type" value="Genomic_DNA"/>
</dbReference>
<keyword evidence="1" id="KW-0378">Hydrolase</keyword>
<dbReference type="InterPro" id="IPR036412">
    <property type="entry name" value="HAD-like_sf"/>
</dbReference>
<dbReference type="Pfam" id="PF08282">
    <property type="entry name" value="Hydrolase_3"/>
    <property type="match status" value="1"/>
</dbReference>
<gene>
    <name evidence="1" type="ORF">J2Z32_000217</name>
</gene>
<dbReference type="InterPro" id="IPR023214">
    <property type="entry name" value="HAD_sf"/>
</dbReference>
<reference evidence="1 2" key="1">
    <citation type="submission" date="2021-03" db="EMBL/GenBank/DDBJ databases">
        <title>Genomic Encyclopedia of Type Strains, Phase IV (KMG-IV): sequencing the most valuable type-strain genomes for metagenomic binning, comparative biology and taxonomic classification.</title>
        <authorList>
            <person name="Goeker M."/>
        </authorList>
    </citation>
    <scope>NUCLEOTIDE SEQUENCE [LARGE SCALE GENOMIC DNA]</scope>
    <source>
        <strain evidence="1 2">DSM 14349</strain>
    </source>
</reference>
<dbReference type="NCBIfam" id="TIGR01484">
    <property type="entry name" value="HAD-SF-IIB"/>
    <property type="match status" value="1"/>
</dbReference>